<accession>T1J7W9</accession>
<protein>
    <submittedName>
        <fullName evidence="1">Uncharacterized protein</fullName>
    </submittedName>
</protein>
<evidence type="ECO:0000313" key="2">
    <source>
        <dbReference type="Proteomes" id="UP000014500"/>
    </source>
</evidence>
<dbReference type="EMBL" id="JH431944">
    <property type="status" value="NOT_ANNOTATED_CDS"/>
    <property type="molecule type" value="Genomic_DNA"/>
</dbReference>
<reference evidence="2" key="1">
    <citation type="submission" date="2011-05" db="EMBL/GenBank/DDBJ databases">
        <authorList>
            <person name="Richards S.R."/>
            <person name="Qu J."/>
            <person name="Jiang H."/>
            <person name="Jhangiani S.N."/>
            <person name="Agravi P."/>
            <person name="Goodspeed R."/>
            <person name="Gross S."/>
            <person name="Mandapat C."/>
            <person name="Jackson L."/>
            <person name="Mathew T."/>
            <person name="Pu L."/>
            <person name="Thornton R."/>
            <person name="Saada N."/>
            <person name="Wilczek-Boney K.B."/>
            <person name="Lee S."/>
            <person name="Kovar C."/>
            <person name="Wu Y."/>
            <person name="Scherer S.E."/>
            <person name="Worley K.C."/>
            <person name="Muzny D.M."/>
            <person name="Gibbs R."/>
        </authorList>
    </citation>
    <scope>NUCLEOTIDE SEQUENCE</scope>
    <source>
        <strain evidence="2">Brora</strain>
    </source>
</reference>
<keyword evidence="2" id="KW-1185">Reference proteome</keyword>
<name>T1J7W9_STRMM</name>
<dbReference type="AlphaFoldDB" id="T1J7W9"/>
<dbReference type="Proteomes" id="UP000014500">
    <property type="component" value="Unassembled WGS sequence"/>
</dbReference>
<reference evidence="1" key="2">
    <citation type="submission" date="2015-02" db="UniProtKB">
        <authorList>
            <consortium name="EnsemblMetazoa"/>
        </authorList>
    </citation>
    <scope>IDENTIFICATION</scope>
</reference>
<sequence length="79" mass="8641">MRNKTNDDAVDSAAASSSNCVISPKCSLDSTSCGLQIENGLKNKCLETKKTGLKFEISSLGLIRLWWPGKLRKNLLQTL</sequence>
<dbReference type="HOGENOM" id="CLU_2609090_0_0_1"/>
<proteinExistence type="predicted"/>
<dbReference type="EnsemblMetazoa" id="SMAR009781-RA">
    <property type="protein sequence ID" value="SMAR009781-PA"/>
    <property type="gene ID" value="SMAR009781"/>
</dbReference>
<organism evidence="1 2">
    <name type="scientific">Strigamia maritima</name>
    <name type="common">European centipede</name>
    <name type="synonym">Geophilus maritimus</name>
    <dbReference type="NCBI Taxonomy" id="126957"/>
    <lineage>
        <taxon>Eukaryota</taxon>
        <taxon>Metazoa</taxon>
        <taxon>Ecdysozoa</taxon>
        <taxon>Arthropoda</taxon>
        <taxon>Myriapoda</taxon>
        <taxon>Chilopoda</taxon>
        <taxon>Pleurostigmophora</taxon>
        <taxon>Geophilomorpha</taxon>
        <taxon>Linotaeniidae</taxon>
        <taxon>Strigamia</taxon>
    </lineage>
</organism>
<evidence type="ECO:0000313" key="1">
    <source>
        <dbReference type="EnsemblMetazoa" id="SMAR009781-PA"/>
    </source>
</evidence>